<dbReference type="PROSITE" id="PS50801">
    <property type="entry name" value="STAS"/>
    <property type="match status" value="1"/>
</dbReference>
<dbReference type="AlphaFoldDB" id="A0A1S1WTS8"/>
<dbReference type="STRING" id="1903179.BI347_19265"/>
<evidence type="ECO:0000313" key="2">
    <source>
        <dbReference type="EMBL" id="OHX10666.1"/>
    </source>
</evidence>
<dbReference type="PANTHER" id="PTHR35849:SF2">
    <property type="entry name" value="BLR2341 PROTEIN"/>
    <property type="match status" value="1"/>
</dbReference>
<dbReference type="InterPro" id="IPR002645">
    <property type="entry name" value="STAS_dom"/>
</dbReference>
<gene>
    <name evidence="2" type="ORF">BI347_19265</name>
</gene>
<dbReference type="Pfam" id="PF13466">
    <property type="entry name" value="STAS_2"/>
    <property type="match status" value="1"/>
</dbReference>
<dbReference type="Proteomes" id="UP000180088">
    <property type="component" value="Unassembled WGS sequence"/>
</dbReference>
<dbReference type="PANTHER" id="PTHR35849">
    <property type="entry name" value="BLR2341 PROTEIN"/>
    <property type="match status" value="1"/>
</dbReference>
<organism evidence="2 3">
    <name type="scientific">Chromobacterium sphagni</name>
    <dbReference type="NCBI Taxonomy" id="1903179"/>
    <lineage>
        <taxon>Bacteria</taxon>
        <taxon>Pseudomonadati</taxon>
        <taxon>Pseudomonadota</taxon>
        <taxon>Betaproteobacteria</taxon>
        <taxon>Neisseriales</taxon>
        <taxon>Chromobacteriaceae</taxon>
        <taxon>Chromobacterium</taxon>
    </lineage>
</organism>
<accession>A0A1S1WTS8</accession>
<evidence type="ECO:0000259" key="1">
    <source>
        <dbReference type="PROSITE" id="PS50801"/>
    </source>
</evidence>
<sequence>MQLIQDGEVTRAVLDDELTIFTAEALQDELFGLLNHARVELDLSAVTELDGCGAQLLCILLAEAQRMERSFAIRASNPLVDEVGRWLGLTPAQEAAGEEHHGS</sequence>
<dbReference type="SUPFAM" id="SSF52091">
    <property type="entry name" value="SpoIIaa-like"/>
    <property type="match status" value="1"/>
</dbReference>
<dbReference type="EMBL" id="MKCS01000003">
    <property type="protein sequence ID" value="OHX10666.1"/>
    <property type="molecule type" value="Genomic_DNA"/>
</dbReference>
<dbReference type="InterPro" id="IPR058548">
    <property type="entry name" value="MlaB-like_STAS"/>
</dbReference>
<comment type="caution">
    <text evidence="2">The sequence shown here is derived from an EMBL/GenBank/DDBJ whole genome shotgun (WGS) entry which is preliminary data.</text>
</comment>
<dbReference type="InterPro" id="IPR052746">
    <property type="entry name" value="MlaB_ABC_Transporter"/>
</dbReference>
<proteinExistence type="predicted"/>
<dbReference type="Gene3D" id="3.30.750.24">
    <property type="entry name" value="STAS domain"/>
    <property type="match status" value="1"/>
</dbReference>
<feature type="domain" description="STAS" evidence="1">
    <location>
        <begin position="14"/>
        <end position="103"/>
    </location>
</feature>
<protein>
    <recommendedName>
        <fullName evidence="1">STAS domain-containing protein</fullName>
    </recommendedName>
</protein>
<dbReference type="InterPro" id="IPR036513">
    <property type="entry name" value="STAS_dom_sf"/>
</dbReference>
<evidence type="ECO:0000313" key="3">
    <source>
        <dbReference type="Proteomes" id="UP000180088"/>
    </source>
</evidence>
<reference evidence="2 3" key="1">
    <citation type="submission" date="2016-09" db="EMBL/GenBank/DDBJ databases">
        <title>Chromobacterium muskegensis sp. nov., an insecticidal bacterium isolated from Sphagnum bogs.</title>
        <authorList>
            <person name="Sparks M.E."/>
            <person name="Blackburn M.B."/>
            <person name="Gundersen-Rindal D.E."/>
            <person name="Mitchell A."/>
            <person name="Farrar R."/>
            <person name="Kuhar D."/>
        </authorList>
    </citation>
    <scope>NUCLEOTIDE SEQUENCE [LARGE SCALE GENOMIC DNA]</scope>
    <source>
        <strain evidence="2 3">37-2</strain>
    </source>
</reference>
<name>A0A1S1WTS8_9NEIS</name>
<dbReference type="CDD" id="cd07043">
    <property type="entry name" value="STAS_anti-anti-sigma_factors"/>
    <property type="match status" value="1"/>
</dbReference>